<gene>
    <name evidence="16" type="primary">LOC113713715</name>
</gene>
<dbReference type="InterPro" id="IPR034164">
    <property type="entry name" value="Pepsin-like_dom"/>
</dbReference>
<dbReference type="RefSeq" id="XP_027093306.1">
    <property type="nucleotide sequence ID" value="XM_027237505.2"/>
</dbReference>
<name>A0A6P6USH4_COFAR</name>
<dbReference type="FunFam" id="2.40.70.10:FF:000014">
    <property type="entry name" value="Aspartyl protease family protein 1"/>
    <property type="match status" value="1"/>
</dbReference>
<dbReference type="InterPro" id="IPR001461">
    <property type="entry name" value="Aspartic_peptidase_A1"/>
</dbReference>
<dbReference type="GeneID" id="113713715"/>
<feature type="compositionally biased region" description="Polar residues" evidence="12">
    <location>
        <begin position="459"/>
        <end position="475"/>
    </location>
</feature>
<reference evidence="15" key="1">
    <citation type="journal article" date="2025" name="Foods">
        <title>Unveiling the Microbial Signatures of Arabica Coffee Cherries: Insights into Ripeness Specific Diversity, Functional Traits, and Implications for Quality and Safety.</title>
        <authorList>
            <consortium name="RefSeq"/>
            <person name="Tenea G.N."/>
            <person name="Cifuentes V."/>
            <person name="Reyes P."/>
            <person name="Cevallos-Vallejos M."/>
        </authorList>
    </citation>
    <scope>NUCLEOTIDE SEQUENCE [LARGE SCALE GENOMIC DNA]</scope>
</reference>
<dbReference type="CDD" id="cd05471">
    <property type="entry name" value="pepsin_like"/>
    <property type="match status" value="1"/>
</dbReference>
<dbReference type="InterPro" id="IPR021109">
    <property type="entry name" value="Peptidase_aspartic_dom_sf"/>
</dbReference>
<dbReference type="PANTHER" id="PTHR13683:SF339">
    <property type="entry name" value="PEPTIDASE A1 DOMAIN-CONTAINING PROTEIN"/>
    <property type="match status" value="1"/>
</dbReference>
<evidence type="ECO:0000256" key="8">
    <source>
        <dbReference type="ARBA" id="ARBA00023136"/>
    </source>
</evidence>
<dbReference type="Gene3D" id="2.40.70.10">
    <property type="entry name" value="Acid Proteases"/>
    <property type="match status" value="2"/>
</dbReference>
<evidence type="ECO:0000256" key="13">
    <source>
        <dbReference type="SAM" id="SignalP"/>
    </source>
</evidence>
<evidence type="ECO:0000259" key="14">
    <source>
        <dbReference type="PROSITE" id="PS51767"/>
    </source>
</evidence>
<organism evidence="15 16">
    <name type="scientific">Coffea arabica</name>
    <name type="common">Arabian coffee</name>
    <dbReference type="NCBI Taxonomy" id="13443"/>
    <lineage>
        <taxon>Eukaryota</taxon>
        <taxon>Viridiplantae</taxon>
        <taxon>Streptophyta</taxon>
        <taxon>Embryophyta</taxon>
        <taxon>Tracheophyta</taxon>
        <taxon>Spermatophyta</taxon>
        <taxon>Magnoliopsida</taxon>
        <taxon>eudicotyledons</taxon>
        <taxon>Gunneridae</taxon>
        <taxon>Pentapetalae</taxon>
        <taxon>asterids</taxon>
        <taxon>lamiids</taxon>
        <taxon>Gentianales</taxon>
        <taxon>Rubiaceae</taxon>
        <taxon>Ixoroideae</taxon>
        <taxon>Gardenieae complex</taxon>
        <taxon>Bertiereae - Coffeeae clade</taxon>
        <taxon>Coffeeae</taxon>
        <taxon>Coffea</taxon>
    </lineage>
</organism>
<evidence type="ECO:0000256" key="6">
    <source>
        <dbReference type="ARBA" id="ARBA00022750"/>
    </source>
</evidence>
<dbReference type="Proteomes" id="UP001652660">
    <property type="component" value="Chromosome 10c"/>
</dbReference>
<accession>A0A6P6USH4</accession>
<keyword evidence="8" id="KW-0472">Membrane</keyword>
<dbReference type="Pfam" id="PF14543">
    <property type="entry name" value="TAXi_N"/>
    <property type="match status" value="1"/>
</dbReference>
<keyword evidence="15" id="KW-1185">Reference proteome</keyword>
<keyword evidence="10" id="KW-0449">Lipoprotein</keyword>
<evidence type="ECO:0000256" key="12">
    <source>
        <dbReference type="SAM" id="MobiDB-lite"/>
    </source>
</evidence>
<evidence type="ECO:0000313" key="16">
    <source>
        <dbReference type="RefSeq" id="XP_027093306.1"/>
    </source>
</evidence>
<feature type="active site" evidence="11">
    <location>
        <position position="117"/>
    </location>
</feature>
<dbReference type="OrthoDB" id="2747330at2759"/>
<evidence type="ECO:0000256" key="10">
    <source>
        <dbReference type="ARBA" id="ARBA00023288"/>
    </source>
</evidence>
<keyword evidence="3" id="KW-1003">Cell membrane</keyword>
<reference evidence="16" key="2">
    <citation type="submission" date="2025-08" db="UniProtKB">
        <authorList>
            <consortium name="RefSeq"/>
        </authorList>
    </citation>
    <scope>IDENTIFICATION</scope>
    <source>
        <tissue evidence="16">Leaves</tissue>
    </source>
</reference>
<feature type="domain" description="Peptidase A1" evidence="14">
    <location>
        <begin position="99"/>
        <end position="441"/>
    </location>
</feature>
<dbReference type="Pfam" id="PF14541">
    <property type="entry name" value="TAXi_C"/>
    <property type="match status" value="1"/>
</dbReference>
<dbReference type="FunFam" id="2.40.70.10:FF:000012">
    <property type="entry name" value="Aspartyl protease family protein 1"/>
    <property type="match status" value="1"/>
</dbReference>
<dbReference type="AlphaFoldDB" id="A0A6P6USH4"/>
<feature type="chain" id="PRO_5027998743" evidence="13">
    <location>
        <begin position="23"/>
        <end position="523"/>
    </location>
</feature>
<dbReference type="InterPro" id="IPR032799">
    <property type="entry name" value="TAXi_C"/>
</dbReference>
<keyword evidence="6" id="KW-0064">Aspartyl protease</keyword>
<keyword evidence="9" id="KW-0325">Glycoprotein</keyword>
<dbReference type="GO" id="GO:0005886">
    <property type="term" value="C:plasma membrane"/>
    <property type="evidence" value="ECO:0007669"/>
    <property type="project" value="UniProtKB-SubCell"/>
</dbReference>
<dbReference type="SUPFAM" id="SSF50630">
    <property type="entry name" value="Acid proteases"/>
    <property type="match status" value="1"/>
</dbReference>
<dbReference type="GO" id="GO:0006508">
    <property type="term" value="P:proteolysis"/>
    <property type="evidence" value="ECO:0007669"/>
    <property type="project" value="UniProtKB-KW"/>
</dbReference>
<protein>
    <submittedName>
        <fullName evidence="16">Aspartic proteinase-like protein 1 isoform X1</fullName>
    </submittedName>
</protein>
<dbReference type="GO" id="GO:0004190">
    <property type="term" value="F:aspartic-type endopeptidase activity"/>
    <property type="evidence" value="ECO:0007669"/>
    <property type="project" value="UniProtKB-KW"/>
</dbReference>
<dbReference type="InterPro" id="IPR032861">
    <property type="entry name" value="TAXi_N"/>
</dbReference>
<dbReference type="PROSITE" id="PS51767">
    <property type="entry name" value="PEPTIDASE_A1"/>
    <property type="match status" value="1"/>
</dbReference>
<evidence type="ECO:0000256" key="3">
    <source>
        <dbReference type="ARBA" id="ARBA00022475"/>
    </source>
</evidence>
<keyword evidence="4" id="KW-0645">Protease</keyword>
<evidence type="ECO:0000256" key="11">
    <source>
        <dbReference type="PIRSR" id="PIRSR601461-1"/>
    </source>
</evidence>
<evidence type="ECO:0000256" key="9">
    <source>
        <dbReference type="ARBA" id="ARBA00023180"/>
    </source>
</evidence>
<feature type="active site" evidence="11">
    <location>
        <position position="326"/>
    </location>
</feature>
<feature type="signal peptide" evidence="13">
    <location>
        <begin position="1"/>
        <end position="22"/>
    </location>
</feature>
<proteinExistence type="inferred from homology"/>
<sequence>MGTQTAITFVLWMSLYTQFSTALYSSKLVHRFSEEAVSYWSSKGKNITLPKLGSLEHMKVLLSSDLKRQKLKLGSQDRLLIPSQGSETFFYGNDMGWLHYTWIDIGTPNVSFLVALDAGSDLFWVPCRCIQCAPLSSSYYSMLDRDLSEYEPSRSSTSKPLSCSHQLCELGLNCQSPNGSCPYSVNYSENTSSSGLLFEDQLYLTSSGGGAPEGSIQAQVIIGCGSKQSGSDLDGSAPDGLLGLGPGKIAIPSLLARSGLVPHSFSYCFDNSYSGRMYFGDQGPATQRSTTFVPYKGEYSGYFIEVEDYCIGSFCLKQNGFQAQVDSGSSFTYLPSEDYKLFVAEFDKQMNATRSGIEKFPYCYKARSHGQPDVPSMKFKFALNQSFVIENPMFHIIDYQGDDLYCLGIQPLDGGIGIIGQNFMMGYRLVFDWENLKLGWSHSNCQDIRDSDRVHLTPSPNSAVNPLPTNEQQRTPGGHAVVPAVARRAPEESSAALSVHILYNHYCKTSLLLLHLTLWLPFW</sequence>
<keyword evidence="5 13" id="KW-0732">Signal</keyword>
<evidence type="ECO:0000256" key="2">
    <source>
        <dbReference type="ARBA" id="ARBA00007447"/>
    </source>
</evidence>
<evidence type="ECO:0000313" key="15">
    <source>
        <dbReference type="Proteomes" id="UP001652660"/>
    </source>
</evidence>
<evidence type="ECO:0000256" key="4">
    <source>
        <dbReference type="ARBA" id="ARBA00022670"/>
    </source>
</evidence>
<keyword evidence="7" id="KW-0378">Hydrolase</keyword>
<dbReference type="PRINTS" id="PR00792">
    <property type="entry name" value="PEPSIN"/>
</dbReference>
<dbReference type="PANTHER" id="PTHR13683">
    <property type="entry name" value="ASPARTYL PROTEASES"/>
    <property type="match status" value="1"/>
</dbReference>
<feature type="region of interest" description="Disordered" evidence="12">
    <location>
        <begin position="459"/>
        <end position="478"/>
    </location>
</feature>
<evidence type="ECO:0000256" key="5">
    <source>
        <dbReference type="ARBA" id="ARBA00022729"/>
    </source>
</evidence>
<evidence type="ECO:0000256" key="1">
    <source>
        <dbReference type="ARBA" id="ARBA00004193"/>
    </source>
</evidence>
<evidence type="ECO:0000256" key="7">
    <source>
        <dbReference type="ARBA" id="ARBA00022801"/>
    </source>
</evidence>
<dbReference type="InterPro" id="IPR033121">
    <property type="entry name" value="PEPTIDASE_A1"/>
</dbReference>
<comment type="similarity">
    <text evidence="2">Belongs to the peptidase A1 family.</text>
</comment>
<comment type="subcellular location">
    <subcellularLocation>
        <location evidence="1">Cell membrane</location>
        <topology evidence="1">Lipid-anchor</topology>
    </subcellularLocation>
</comment>